<dbReference type="PANTHER" id="PTHR11070:SF45">
    <property type="entry name" value="DNA 3'-5' HELICASE"/>
    <property type="match status" value="1"/>
</dbReference>
<evidence type="ECO:0000256" key="6">
    <source>
        <dbReference type="SAM" id="MobiDB-lite"/>
    </source>
</evidence>
<dbReference type="AlphaFoldDB" id="A0A1X6XL45"/>
<dbReference type="Pfam" id="PF00580">
    <property type="entry name" value="UvrD-helicase"/>
    <property type="match status" value="1"/>
</dbReference>
<dbReference type="GO" id="GO:0000725">
    <property type="term" value="P:recombinational repair"/>
    <property type="evidence" value="ECO:0007669"/>
    <property type="project" value="TreeGrafter"/>
</dbReference>
<keyword evidence="3 5" id="KW-0347">Helicase</keyword>
<evidence type="ECO:0000256" key="3">
    <source>
        <dbReference type="ARBA" id="ARBA00022806"/>
    </source>
</evidence>
<dbReference type="PROSITE" id="PS51198">
    <property type="entry name" value="UVRD_HELICASE_ATP_BIND"/>
    <property type="match status" value="1"/>
</dbReference>
<dbReference type="GO" id="GO:0005829">
    <property type="term" value="C:cytosol"/>
    <property type="evidence" value="ECO:0007669"/>
    <property type="project" value="TreeGrafter"/>
</dbReference>
<dbReference type="InterPro" id="IPR014016">
    <property type="entry name" value="UvrD-like_ATP-bd"/>
</dbReference>
<evidence type="ECO:0000313" key="9">
    <source>
        <dbReference type="Proteomes" id="UP000196581"/>
    </source>
</evidence>
<accession>A0A1X6XL45</accession>
<evidence type="ECO:0000313" key="8">
    <source>
        <dbReference type="EMBL" id="SLM99237.1"/>
    </source>
</evidence>
<keyword evidence="4 5" id="KW-0067">ATP-binding</keyword>
<dbReference type="InterPro" id="IPR027785">
    <property type="entry name" value="UvrD-like_helicase_C"/>
</dbReference>
<feature type="region of interest" description="Disordered" evidence="6">
    <location>
        <begin position="64"/>
        <end position="88"/>
    </location>
</feature>
<proteinExistence type="predicted"/>
<evidence type="ECO:0000256" key="2">
    <source>
        <dbReference type="ARBA" id="ARBA00022801"/>
    </source>
</evidence>
<dbReference type="InterPro" id="IPR027417">
    <property type="entry name" value="P-loop_NTPase"/>
</dbReference>
<evidence type="ECO:0000256" key="1">
    <source>
        <dbReference type="ARBA" id="ARBA00022741"/>
    </source>
</evidence>
<feature type="domain" description="UvrD-like helicase ATP-binding" evidence="7">
    <location>
        <begin position="116"/>
        <end position="467"/>
    </location>
</feature>
<dbReference type="Gene3D" id="3.40.50.300">
    <property type="entry name" value="P-loop containing nucleotide triphosphate hydrolases"/>
    <property type="match status" value="2"/>
</dbReference>
<name>A0A1X6XL45_9MICO</name>
<keyword evidence="1 5" id="KW-0547">Nucleotide-binding</keyword>
<keyword evidence="9" id="KW-1185">Reference proteome</keyword>
<dbReference type="Proteomes" id="UP000196581">
    <property type="component" value="Unassembled WGS sequence"/>
</dbReference>
<dbReference type="GO" id="GO:0003677">
    <property type="term" value="F:DNA binding"/>
    <property type="evidence" value="ECO:0007669"/>
    <property type="project" value="InterPro"/>
</dbReference>
<evidence type="ECO:0000256" key="4">
    <source>
        <dbReference type="ARBA" id="ARBA00022840"/>
    </source>
</evidence>
<sequence>MEDATGRRYYIGKTTILDEEKTPLVVNWKTPIGGKFLAAMPGDSQGLRSKRSFTTAKNTIRSYSDSHFRTSAHEGGGEPPVEDQTDADGSGFALDDAVLAAMDAHRDSSMHDIVATIQADQYRILSHDPDDILLIQGGPGTGKTAVALHRLSWLLYNQAGAQDADDVLVVTPNSTLTAYIRNVLPALGDEGIRQIAISELGQRFVRKPRHEYSSVGVLKADARMVAVLHRGLQNRVGLSGDELTVRMPATREVAVLPAPAVNAAAKRYSHMPYLAGRTALAEKLRQELVDRYPLPRRSTFEQSFDAQSFNSQVDRVWPALSPQQFLRDLFSSKRQLAAASEGILSDEETNLLYRASAPSISEEGWTDSDAFLLHEVQAQLDPAKIRRYGHIIVDEAQDLAGMQLQAIKRSSRNGALTLAGDVAQSTGANRRDSWKSVMDLLTRRPPGQLWSAEAVTRKTLRYVYRVPREAQVLANSLQDEVAPDLDVPQSMRDAGYVPRVTRAERSDVADAVLKTVEPHVADGLMIGIIAPLSLHAAIGPALTEADVSFVFARDGELGDGVNVVTPEAAKGLEFDAVVIVDPQQIYEGDAGARLLYIALTRTTSRLDLVMVDGRMPAALQPHLDIPAPAVPVHAPAVPVEVVSAKGPSPRRHASLTDEFVAMTAELHLEAIESQVHPELVPRVVEMMQEMLMKRDGS</sequence>
<evidence type="ECO:0000259" key="7">
    <source>
        <dbReference type="PROSITE" id="PS51198"/>
    </source>
</evidence>
<feature type="binding site" evidence="5">
    <location>
        <begin position="137"/>
        <end position="144"/>
    </location>
    <ligand>
        <name>ATP</name>
        <dbReference type="ChEBI" id="CHEBI:30616"/>
    </ligand>
</feature>
<dbReference type="GO" id="GO:0005524">
    <property type="term" value="F:ATP binding"/>
    <property type="evidence" value="ECO:0007669"/>
    <property type="project" value="UniProtKB-UniRule"/>
</dbReference>
<protein>
    <submittedName>
        <fullName evidence="8">Putative ATP/GTP-binding protein</fullName>
    </submittedName>
</protein>
<dbReference type="PANTHER" id="PTHR11070">
    <property type="entry name" value="UVRD / RECB / PCRA DNA HELICASE FAMILY MEMBER"/>
    <property type="match status" value="1"/>
</dbReference>
<dbReference type="GO" id="GO:0016787">
    <property type="term" value="F:hydrolase activity"/>
    <property type="evidence" value="ECO:0007669"/>
    <property type="project" value="UniProtKB-UniRule"/>
</dbReference>
<gene>
    <name evidence="8" type="ORF">FM105_10630</name>
</gene>
<dbReference type="Pfam" id="PF13538">
    <property type="entry name" value="UvrD_C_2"/>
    <property type="match status" value="1"/>
</dbReference>
<reference evidence="9" key="1">
    <citation type="submission" date="2017-02" db="EMBL/GenBank/DDBJ databases">
        <authorList>
            <person name="Dridi B."/>
        </authorList>
    </citation>
    <scope>NUCLEOTIDE SEQUENCE [LARGE SCALE GENOMIC DNA]</scope>
    <source>
        <strain evidence="9">B Co 03.10</strain>
    </source>
</reference>
<dbReference type="SUPFAM" id="SSF52540">
    <property type="entry name" value="P-loop containing nucleoside triphosphate hydrolases"/>
    <property type="match status" value="1"/>
</dbReference>
<evidence type="ECO:0000256" key="5">
    <source>
        <dbReference type="PROSITE-ProRule" id="PRU00560"/>
    </source>
</evidence>
<dbReference type="InterPro" id="IPR000212">
    <property type="entry name" value="DNA_helicase_UvrD/REP"/>
</dbReference>
<organism evidence="8 9">
    <name type="scientific">Brevibacterium yomogidense</name>
    <dbReference type="NCBI Taxonomy" id="946573"/>
    <lineage>
        <taxon>Bacteria</taxon>
        <taxon>Bacillati</taxon>
        <taxon>Actinomycetota</taxon>
        <taxon>Actinomycetes</taxon>
        <taxon>Micrococcales</taxon>
        <taxon>Brevibacteriaceae</taxon>
        <taxon>Brevibacterium</taxon>
    </lineage>
</organism>
<keyword evidence="2 5" id="KW-0378">Hydrolase</keyword>
<dbReference type="GO" id="GO:0043138">
    <property type="term" value="F:3'-5' DNA helicase activity"/>
    <property type="evidence" value="ECO:0007669"/>
    <property type="project" value="TreeGrafter"/>
</dbReference>
<dbReference type="EMBL" id="FWFF01000017">
    <property type="protein sequence ID" value="SLM99237.1"/>
    <property type="molecule type" value="Genomic_DNA"/>
</dbReference>
<feature type="compositionally biased region" description="Basic and acidic residues" evidence="6">
    <location>
        <begin position="64"/>
        <end position="76"/>
    </location>
</feature>
<dbReference type="RefSeq" id="WP_179207158.1">
    <property type="nucleotide sequence ID" value="NZ_FWFF01000017.1"/>
</dbReference>